<evidence type="ECO:0000313" key="2">
    <source>
        <dbReference type="Proteomes" id="UP000288805"/>
    </source>
</evidence>
<reference evidence="1 2" key="1">
    <citation type="journal article" date="2018" name="PLoS Genet.">
        <title>Population sequencing reveals clonal diversity and ancestral inbreeding in the grapevine cultivar Chardonnay.</title>
        <authorList>
            <person name="Roach M.J."/>
            <person name="Johnson D.L."/>
            <person name="Bohlmann J."/>
            <person name="van Vuuren H.J."/>
            <person name="Jones S.J."/>
            <person name="Pretorius I.S."/>
            <person name="Schmidt S.A."/>
            <person name="Borneman A.R."/>
        </authorList>
    </citation>
    <scope>NUCLEOTIDE SEQUENCE [LARGE SCALE GENOMIC DNA]</scope>
    <source>
        <strain evidence="2">cv. Chardonnay</strain>
        <tissue evidence="1">Leaf</tissue>
    </source>
</reference>
<dbReference type="EMBL" id="QGNW01002181">
    <property type="protein sequence ID" value="RVW24031.1"/>
    <property type="molecule type" value="Genomic_DNA"/>
</dbReference>
<dbReference type="Proteomes" id="UP000288805">
    <property type="component" value="Unassembled WGS sequence"/>
</dbReference>
<name>A0A438CLF8_VITVI</name>
<sequence length="330" mass="36478">MSQKEEHEKLSSLILSTSVEVIPLTLTKVGSADALAFFLPGVVSQFSKVLYVSKTMISGAAGSVEAMDQAIRGVAEFLMVVLRDDANLLGLDNVIAGCHTSKDESTQSFLEELRQLPLKAQGQSETIAEDSSDMCSSSKKGETRTFGGHTRTIVKVQSHSEEKQTDAFGYTLSNFFVDILSLTEKRGFWKNSFENFGELFGDLERISEGSFEIPQAYPDLEHERWSVAITNSSFRSILNSRSLENCKMVENSFWSSGYCHSCCASLSHLILTSSQTSSLVLSVPMKRCVIIASEVPGHHPCWAQVTYMQFLERSGICYSGRLAAYHHHAK</sequence>
<dbReference type="PANTHER" id="PTHR18460">
    <property type="entry name" value="TEL2 INTERACTING PROTEIN 1 TTI1 FAMILY MEMBER"/>
    <property type="match status" value="1"/>
</dbReference>
<proteinExistence type="predicted"/>
<evidence type="ECO:0000313" key="1">
    <source>
        <dbReference type="EMBL" id="RVW24031.1"/>
    </source>
</evidence>
<accession>A0A438CLF8</accession>
<dbReference type="PANTHER" id="PTHR18460:SF3">
    <property type="entry name" value="TELO2-INTERACTING PROTEIN 1 HOMOLOG"/>
    <property type="match status" value="1"/>
</dbReference>
<gene>
    <name evidence="1" type="ORF">CK203_093047</name>
</gene>
<protein>
    <submittedName>
        <fullName evidence="1">Uncharacterized protein</fullName>
    </submittedName>
</protein>
<dbReference type="AlphaFoldDB" id="A0A438CLF8"/>
<organism evidence="1 2">
    <name type="scientific">Vitis vinifera</name>
    <name type="common">Grape</name>
    <dbReference type="NCBI Taxonomy" id="29760"/>
    <lineage>
        <taxon>Eukaryota</taxon>
        <taxon>Viridiplantae</taxon>
        <taxon>Streptophyta</taxon>
        <taxon>Embryophyta</taxon>
        <taxon>Tracheophyta</taxon>
        <taxon>Spermatophyta</taxon>
        <taxon>Magnoliopsida</taxon>
        <taxon>eudicotyledons</taxon>
        <taxon>Gunneridae</taxon>
        <taxon>Pentapetalae</taxon>
        <taxon>rosids</taxon>
        <taxon>Vitales</taxon>
        <taxon>Vitaceae</taxon>
        <taxon>Viteae</taxon>
        <taxon>Vitis</taxon>
    </lineage>
</organism>
<dbReference type="InterPro" id="IPR052587">
    <property type="entry name" value="TELO2-interacting_protein_1"/>
</dbReference>
<comment type="caution">
    <text evidence="1">The sequence shown here is derived from an EMBL/GenBank/DDBJ whole genome shotgun (WGS) entry which is preliminary data.</text>
</comment>